<dbReference type="AlphaFoldDB" id="A0A1N6VAV2"/>
<feature type="transmembrane region" description="Helical" evidence="1">
    <location>
        <begin position="49"/>
        <end position="68"/>
    </location>
</feature>
<sequence length="111" mass="12395">MKKFSFLSSAFVLSFVIVFAACLLLFPFLSEGVHRISPDLYTHLYFDRFALYTVLVSLGTASLVSWACRNLKVGARSTFLSIQLGVLVCLVLVLYFSSGYLGEAFSRPSYE</sequence>
<dbReference type="EMBL" id="MWSK01000003">
    <property type="protein sequence ID" value="OXS78736.1"/>
    <property type="molecule type" value="Genomic_DNA"/>
</dbReference>
<keyword evidence="1" id="KW-0812">Transmembrane</keyword>
<accession>A0A1N6VAV2</accession>
<feature type="transmembrane region" description="Helical" evidence="1">
    <location>
        <begin position="80"/>
        <end position="101"/>
    </location>
</feature>
<keyword evidence="1" id="KW-0472">Membrane</keyword>
<protein>
    <submittedName>
        <fullName evidence="3">Uncharacterized protein</fullName>
    </submittedName>
</protein>
<reference evidence="2" key="3">
    <citation type="submission" date="2017-03" db="EMBL/GenBank/DDBJ databases">
        <authorList>
            <person name="Dastager S.G."/>
            <person name="Neurgaonkar P.S."/>
            <person name="Dharne M.S."/>
        </authorList>
    </citation>
    <scope>NUCLEOTIDE SEQUENCE</scope>
    <source>
        <strain evidence="2">DSM 25145</strain>
    </source>
</reference>
<dbReference type="RefSeq" id="WP_045849858.1">
    <property type="nucleotide sequence ID" value="NZ_FTLX01000003.1"/>
</dbReference>
<name>A0A1N6VAV2_9BACI</name>
<keyword evidence="5" id="KW-1185">Reference proteome</keyword>
<dbReference type="Proteomes" id="UP000215545">
    <property type="component" value="Unassembled WGS sequence"/>
</dbReference>
<evidence type="ECO:0000313" key="4">
    <source>
        <dbReference type="Proteomes" id="UP000186385"/>
    </source>
</evidence>
<reference evidence="3 4" key="1">
    <citation type="submission" date="2017-01" db="EMBL/GenBank/DDBJ databases">
        <authorList>
            <person name="Mah S.A."/>
            <person name="Swanson W.J."/>
            <person name="Moy G.W."/>
            <person name="Vacquier V.D."/>
        </authorList>
    </citation>
    <scope>NUCLEOTIDE SEQUENCE [LARGE SCALE GENOMIC DNA]</scope>
    <source>
        <strain evidence="3 4">NIO-1016</strain>
    </source>
</reference>
<evidence type="ECO:0000313" key="2">
    <source>
        <dbReference type="EMBL" id="OXS78736.1"/>
    </source>
</evidence>
<organism evidence="3 4">
    <name type="scientific">Domibacillus enclensis</name>
    <dbReference type="NCBI Taxonomy" id="1017273"/>
    <lineage>
        <taxon>Bacteria</taxon>
        <taxon>Bacillati</taxon>
        <taxon>Bacillota</taxon>
        <taxon>Bacilli</taxon>
        <taxon>Bacillales</taxon>
        <taxon>Bacillaceae</taxon>
        <taxon>Domibacillus</taxon>
    </lineage>
</organism>
<gene>
    <name evidence="2" type="ORF">B1B05_09130</name>
    <name evidence="3" type="ORF">SAMN05443094_103504</name>
</gene>
<proteinExistence type="predicted"/>
<dbReference type="PROSITE" id="PS51257">
    <property type="entry name" value="PROKAR_LIPOPROTEIN"/>
    <property type="match status" value="1"/>
</dbReference>
<feature type="transmembrane region" description="Helical" evidence="1">
    <location>
        <begin position="7"/>
        <end position="29"/>
    </location>
</feature>
<dbReference type="Proteomes" id="UP000186385">
    <property type="component" value="Unassembled WGS sequence"/>
</dbReference>
<reference evidence="5" key="2">
    <citation type="submission" date="2017-03" db="EMBL/GenBank/DDBJ databases">
        <title>Bacillus sp. V-88(T) DSM27956, whole genome shotgun sequencing project.</title>
        <authorList>
            <person name="Dastager S.G."/>
            <person name="Neurgaonkar P.S."/>
            <person name="Dharne M.S."/>
        </authorList>
    </citation>
    <scope>NUCLEOTIDE SEQUENCE [LARGE SCALE GENOMIC DNA]</scope>
    <source>
        <strain evidence="5">DSM 25145</strain>
    </source>
</reference>
<evidence type="ECO:0000256" key="1">
    <source>
        <dbReference type="SAM" id="Phobius"/>
    </source>
</evidence>
<evidence type="ECO:0000313" key="5">
    <source>
        <dbReference type="Proteomes" id="UP000215545"/>
    </source>
</evidence>
<evidence type="ECO:0000313" key="3">
    <source>
        <dbReference type="EMBL" id="SIQ74898.1"/>
    </source>
</evidence>
<dbReference type="EMBL" id="FTLX01000003">
    <property type="protein sequence ID" value="SIQ74898.1"/>
    <property type="molecule type" value="Genomic_DNA"/>
</dbReference>
<keyword evidence="1" id="KW-1133">Transmembrane helix</keyword>